<dbReference type="SUPFAM" id="SSF81321">
    <property type="entry name" value="Family A G protein-coupled receptor-like"/>
    <property type="match status" value="1"/>
</dbReference>
<feature type="transmembrane region" description="Helical" evidence="10">
    <location>
        <begin position="314"/>
        <end position="337"/>
    </location>
</feature>
<dbReference type="GO" id="GO:0004930">
    <property type="term" value="F:G protein-coupled receptor activity"/>
    <property type="evidence" value="ECO:0007669"/>
    <property type="project" value="UniProtKB-KW"/>
</dbReference>
<dbReference type="PROSITE" id="PS50262">
    <property type="entry name" value="G_PROTEIN_RECEP_F1_2"/>
    <property type="match status" value="1"/>
</dbReference>
<keyword evidence="13" id="KW-1185">Reference proteome</keyword>
<feature type="transmembrane region" description="Helical" evidence="10">
    <location>
        <begin position="15"/>
        <end position="37"/>
    </location>
</feature>
<dbReference type="GO" id="GO:0042923">
    <property type="term" value="F:neuropeptide binding"/>
    <property type="evidence" value="ECO:0007669"/>
    <property type="project" value="TreeGrafter"/>
</dbReference>
<reference evidence="12 13" key="1">
    <citation type="journal article" date="2015" name="Genome Biol. Evol.">
        <title>The genome of winter moth (Operophtera brumata) provides a genomic perspective on sexual dimorphism and phenology.</title>
        <authorList>
            <person name="Derks M.F."/>
            <person name="Smit S."/>
            <person name="Salis L."/>
            <person name="Schijlen E."/>
            <person name="Bossers A."/>
            <person name="Mateman C."/>
            <person name="Pijl A.S."/>
            <person name="de Ridder D."/>
            <person name="Groenen M.A."/>
            <person name="Visser M.E."/>
            <person name="Megens H.J."/>
        </authorList>
    </citation>
    <scope>NUCLEOTIDE SEQUENCE [LARGE SCALE GENOMIC DNA]</scope>
    <source>
        <strain evidence="12">WM2013NL</strain>
        <tissue evidence="12">Head and thorax</tissue>
    </source>
</reference>
<evidence type="ECO:0000256" key="5">
    <source>
        <dbReference type="ARBA" id="ARBA00023040"/>
    </source>
</evidence>
<feature type="transmembrane region" description="Helical" evidence="10">
    <location>
        <begin position="171"/>
        <end position="195"/>
    </location>
</feature>
<feature type="transmembrane region" description="Helical" evidence="10">
    <location>
        <begin position="222"/>
        <end position="246"/>
    </location>
</feature>
<protein>
    <recommendedName>
        <fullName evidence="11">G-protein coupled receptors family 1 profile domain-containing protein</fullName>
    </recommendedName>
</protein>
<dbReference type="PANTHER" id="PTHR24229">
    <property type="entry name" value="NEUROPEPTIDES RECEPTOR"/>
    <property type="match status" value="1"/>
</dbReference>
<gene>
    <name evidence="12" type="ORF">OBRU01_00520</name>
</gene>
<keyword evidence="6 10" id="KW-0472">Membrane</keyword>
<evidence type="ECO:0000256" key="6">
    <source>
        <dbReference type="ARBA" id="ARBA00023136"/>
    </source>
</evidence>
<feature type="transmembrane region" description="Helical" evidence="10">
    <location>
        <begin position="44"/>
        <end position="63"/>
    </location>
</feature>
<evidence type="ECO:0000259" key="11">
    <source>
        <dbReference type="PROSITE" id="PS50262"/>
    </source>
</evidence>
<evidence type="ECO:0000256" key="10">
    <source>
        <dbReference type="SAM" id="Phobius"/>
    </source>
</evidence>
<feature type="region of interest" description="Disordered" evidence="9">
    <location>
        <begin position="119"/>
        <end position="149"/>
    </location>
</feature>
<comment type="subcellular location">
    <subcellularLocation>
        <location evidence="1">Cell membrane</location>
        <topology evidence="1">Multi-pass membrane protein</topology>
    </subcellularLocation>
</comment>
<keyword evidence="3 10" id="KW-0812">Transmembrane</keyword>
<evidence type="ECO:0000256" key="4">
    <source>
        <dbReference type="ARBA" id="ARBA00022989"/>
    </source>
</evidence>
<evidence type="ECO:0000256" key="9">
    <source>
        <dbReference type="SAM" id="MobiDB-lite"/>
    </source>
</evidence>
<dbReference type="Proteomes" id="UP000037510">
    <property type="component" value="Unassembled WGS sequence"/>
</dbReference>
<name>A0A0L7LW14_OPEBR</name>
<proteinExistence type="predicted"/>
<feature type="domain" description="G-protein coupled receptors family 1 profile" evidence="11">
    <location>
        <begin position="26"/>
        <end position="328"/>
    </location>
</feature>
<dbReference type="AlphaFoldDB" id="A0A0L7LW14"/>
<dbReference type="InterPro" id="IPR017452">
    <property type="entry name" value="GPCR_Rhodpsn_7TM"/>
</dbReference>
<sequence>MPESWPEPLLSPLLLAAYIACVTGAGALANCSLLAVLHKSSARGLFSIILQLAIADIVLSASISPEVWSYNMQSWMLGTRGCIAYRGLSVFASTASSYLVATLALHTLATTNLEEKELMRRNRRSDQVEDDEMRSSRHSLVAGSDSSTPPRTMNLDYRVSAVSIPITQPTLFVWILSLSLCVPDFALATTVHFALATTVHLDQNTVVCTIVDSSQRLQLYTILALMNLVLPILLLCATLALVVIKLKSKSHLNQIHRCESIASLKLSLWLLLVYFILSVPRSTLIAFNTYSASLRANETALHESVQYYYKSSSIGLAFSSTYLGSILVRPLLCIVLLPSVKRAFTSGLRDTANV</sequence>
<organism evidence="12 13">
    <name type="scientific">Operophtera brumata</name>
    <name type="common">Winter moth</name>
    <name type="synonym">Phalaena brumata</name>
    <dbReference type="NCBI Taxonomy" id="104452"/>
    <lineage>
        <taxon>Eukaryota</taxon>
        <taxon>Metazoa</taxon>
        <taxon>Ecdysozoa</taxon>
        <taxon>Arthropoda</taxon>
        <taxon>Hexapoda</taxon>
        <taxon>Insecta</taxon>
        <taxon>Pterygota</taxon>
        <taxon>Neoptera</taxon>
        <taxon>Endopterygota</taxon>
        <taxon>Lepidoptera</taxon>
        <taxon>Glossata</taxon>
        <taxon>Ditrysia</taxon>
        <taxon>Geometroidea</taxon>
        <taxon>Geometridae</taxon>
        <taxon>Larentiinae</taxon>
        <taxon>Operophtera</taxon>
    </lineage>
</organism>
<keyword evidence="7" id="KW-0675">Receptor</keyword>
<evidence type="ECO:0000313" key="12">
    <source>
        <dbReference type="EMBL" id="KOB79361.1"/>
    </source>
</evidence>
<keyword evidence="8" id="KW-0807">Transducer</keyword>
<evidence type="ECO:0000256" key="1">
    <source>
        <dbReference type="ARBA" id="ARBA00004651"/>
    </source>
</evidence>
<dbReference type="GO" id="GO:0007218">
    <property type="term" value="P:neuropeptide signaling pathway"/>
    <property type="evidence" value="ECO:0007669"/>
    <property type="project" value="TreeGrafter"/>
</dbReference>
<dbReference type="Gene3D" id="1.20.1070.10">
    <property type="entry name" value="Rhodopsin 7-helix transmembrane proteins"/>
    <property type="match status" value="1"/>
</dbReference>
<keyword evidence="2" id="KW-1003">Cell membrane</keyword>
<evidence type="ECO:0000313" key="13">
    <source>
        <dbReference type="Proteomes" id="UP000037510"/>
    </source>
</evidence>
<dbReference type="GO" id="GO:0005886">
    <property type="term" value="C:plasma membrane"/>
    <property type="evidence" value="ECO:0007669"/>
    <property type="project" value="UniProtKB-SubCell"/>
</dbReference>
<evidence type="ECO:0000256" key="3">
    <source>
        <dbReference type="ARBA" id="ARBA00022692"/>
    </source>
</evidence>
<feature type="transmembrane region" description="Helical" evidence="10">
    <location>
        <begin position="83"/>
        <end position="113"/>
    </location>
</feature>
<keyword evidence="4 10" id="KW-1133">Transmembrane helix</keyword>
<dbReference type="EMBL" id="JTDY01000024">
    <property type="protein sequence ID" value="KOB79361.1"/>
    <property type="molecule type" value="Genomic_DNA"/>
</dbReference>
<dbReference type="GO" id="GO:0043005">
    <property type="term" value="C:neuron projection"/>
    <property type="evidence" value="ECO:0007669"/>
    <property type="project" value="TreeGrafter"/>
</dbReference>
<dbReference type="PANTHER" id="PTHR24229:SF40">
    <property type="entry name" value="ALLATOSTATIN C RECEPTOR 1-RELATED"/>
    <property type="match status" value="1"/>
</dbReference>
<keyword evidence="5" id="KW-0297">G-protein coupled receptor</keyword>
<feature type="transmembrane region" description="Helical" evidence="10">
    <location>
        <begin position="266"/>
        <end position="287"/>
    </location>
</feature>
<dbReference type="STRING" id="104452.A0A0L7LW14"/>
<evidence type="ECO:0000256" key="7">
    <source>
        <dbReference type="ARBA" id="ARBA00023170"/>
    </source>
</evidence>
<evidence type="ECO:0000256" key="8">
    <source>
        <dbReference type="ARBA" id="ARBA00023224"/>
    </source>
</evidence>
<accession>A0A0L7LW14</accession>
<comment type="caution">
    <text evidence="12">The sequence shown here is derived from an EMBL/GenBank/DDBJ whole genome shotgun (WGS) entry which is preliminary data.</text>
</comment>
<evidence type="ECO:0000256" key="2">
    <source>
        <dbReference type="ARBA" id="ARBA00022475"/>
    </source>
</evidence>